<comment type="caution">
    <text evidence="1">The sequence shown here is derived from an EMBL/GenBank/DDBJ whole genome shotgun (WGS) entry which is preliminary data.</text>
</comment>
<reference evidence="2" key="1">
    <citation type="journal article" date="2023" name="Front. Plant Sci.">
        <title>Chromosomal-level genome assembly of Melastoma candidum provides insights into trichome evolution.</title>
        <authorList>
            <person name="Zhong Y."/>
            <person name="Wu W."/>
            <person name="Sun C."/>
            <person name="Zou P."/>
            <person name="Liu Y."/>
            <person name="Dai S."/>
            <person name="Zhou R."/>
        </authorList>
    </citation>
    <scope>NUCLEOTIDE SEQUENCE [LARGE SCALE GENOMIC DNA]</scope>
</reference>
<dbReference type="Proteomes" id="UP001057402">
    <property type="component" value="Chromosome 6"/>
</dbReference>
<organism evidence="1 2">
    <name type="scientific">Melastoma candidum</name>
    <dbReference type="NCBI Taxonomy" id="119954"/>
    <lineage>
        <taxon>Eukaryota</taxon>
        <taxon>Viridiplantae</taxon>
        <taxon>Streptophyta</taxon>
        <taxon>Embryophyta</taxon>
        <taxon>Tracheophyta</taxon>
        <taxon>Spermatophyta</taxon>
        <taxon>Magnoliopsida</taxon>
        <taxon>eudicotyledons</taxon>
        <taxon>Gunneridae</taxon>
        <taxon>Pentapetalae</taxon>
        <taxon>rosids</taxon>
        <taxon>malvids</taxon>
        <taxon>Myrtales</taxon>
        <taxon>Melastomataceae</taxon>
        <taxon>Melastomatoideae</taxon>
        <taxon>Melastomateae</taxon>
        <taxon>Melastoma</taxon>
    </lineage>
</organism>
<protein>
    <submittedName>
        <fullName evidence="1">Uncharacterized protein</fullName>
    </submittedName>
</protein>
<accession>A0ACB9QIN2</accession>
<evidence type="ECO:0000313" key="2">
    <source>
        <dbReference type="Proteomes" id="UP001057402"/>
    </source>
</evidence>
<keyword evidence="2" id="KW-1185">Reference proteome</keyword>
<gene>
    <name evidence="1" type="ORF">MLD38_021691</name>
</gene>
<dbReference type="EMBL" id="CM042885">
    <property type="protein sequence ID" value="KAI4365727.1"/>
    <property type="molecule type" value="Genomic_DNA"/>
</dbReference>
<proteinExistence type="predicted"/>
<name>A0ACB9QIN2_9MYRT</name>
<sequence length="428" mass="47836">MENLFRSADREDFLARRSVWVNGPVIVGAGPAGLATAACLRDQGVPFVVLERAECIASLWQKHTYNRLKLHLPKQFCQLPKMPFPEDFPEYPTRCQFIDYLESYARRFEINPNFNVCVQSARYDETSGLWRVCTAPTTAGLARSSHEVEYICRWLVVATGENAERVVPDIEGLPGFGGEVIHACYYKSGEMFAGKKVLVVGCGNSGMEVSLDLCNHNALPFIVVRSSVHVLPREVLGRSTFELAIQMLKWFPLWLVDKILLLLAWLVLGSMKRYGLTRPKIGPLELKNVHGKTPVLDVGALSKIRAGKIKVIPGIRRFTSGGLVELVDGRMLEVDSVILATGYRSNVPSWLEENEFFSKNGYPKTEFPNGWKLGDAGLYAVGFTKRGLSGASSDATRIATDIGKVWKEETKQKKRSTFACHRRCISQF</sequence>
<evidence type="ECO:0000313" key="1">
    <source>
        <dbReference type="EMBL" id="KAI4365727.1"/>
    </source>
</evidence>